<proteinExistence type="predicted"/>
<feature type="domain" description="HTH araC/xylS-type" evidence="5">
    <location>
        <begin position="644"/>
        <end position="743"/>
    </location>
</feature>
<sequence length="759" mass="84863">MHKKWLYRLILSYLPILFAVVFCLIILFFLTLNEAMERQTAQANGVYAENVLQIVDTTLRNLETTTIKSLLLDEKVGSYFERPGKLDPYQDYGVAEVLLDFMSPLPMIDSVYLYRAADGKVLMQHFASRLPDFGDRSFIKTAMGNAPSYTWSGIRDLQLFSGEDQPKSVISLVEQVPYFSGEQGLIVINVRKESLQTLIQDMNMANTEICLKDAGGIAFAGADTCSDPQVQDRAVSRMSPYTGWTIKVGMARAEAFSLLSAFSNIWAILGFAAVVGGIAAMTYVSHRNYRPIEQVMSRIYRFGEDRAFGWKPQSKEGDEFAFIGHALESLIEQTNSYEKQQAEGILHRRNQLFKELLENSGQMSADNWSREAERIGMDGEFAGAVVGIAEIDFYEAFASGYSARDQALFKFTLRSVIQEISEKEGVSLWTEWIGPVRLGLLFRRSADEDAADITEKTLIIAESARSWVKQHLKFTATFGISGPAAGLSGLSGAYRQALGALDRKITVGPGRVYAAPAGPLPPAEGMDVLVQAIGAVPQLYRLGNTEWKPLIERIFELLAGGNYSKEDIVRLLRLLETGLSREMQELPPEMKGIWNNGRLRGIPHSPESFEWIEELHGELVSSLEEMEEALSSLRMNREQYTLANKVREYIGCNYADPDFSLTHVADSFAMNTKTVSRIFKEEIGENFVDYLARLRMEEAKRLLTGTSEPVQSIAERVGYLYPMSFIRVFKKLEGITPGEYRKAQGIPLHGGDSEGDGES</sequence>
<evidence type="ECO:0000256" key="2">
    <source>
        <dbReference type="ARBA" id="ARBA00023125"/>
    </source>
</evidence>
<feature type="transmembrane region" description="Helical" evidence="4">
    <location>
        <begin position="256"/>
        <end position="284"/>
    </location>
</feature>
<dbReference type="RefSeq" id="WP_209876775.1">
    <property type="nucleotide sequence ID" value="NZ_JAGGLV010000016.1"/>
</dbReference>
<dbReference type="PROSITE" id="PS00041">
    <property type="entry name" value="HTH_ARAC_FAMILY_1"/>
    <property type="match status" value="1"/>
</dbReference>
<dbReference type="SMART" id="SM00342">
    <property type="entry name" value="HTH_ARAC"/>
    <property type="match status" value="1"/>
</dbReference>
<keyword evidence="1" id="KW-0805">Transcription regulation</keyword>
<reference evidence="6 7" key="1">
    <citation type="submission" date="2021-03" db="EMBL/GenBank/DDBJ databases">
        <title>Genomic Encyclopedia of Type Strains, Phase IV (KMG-IV): sequencing the most valuable type-strain genomes for metagenomic binning, comparative biology and taxonomic classification.</title>
        <authorList>
            <person name="Goeker M."/>
        </authorList>
    </citation>
    <scope>NUCLEOTIDE SEQUENCE [LARGE SCALE GENOMIC DNA]</scope>
    <source>
        <strain evidence="6 7">DSM 101953</strain>
    </source>
</reference>
<organism evidence="6 7">
    <name type="scientific">Paenibacillus silagei</name>
    <dbReference type="NCBI Taxonomy" id="1670801"/>
    <lineage>
        <taxon>Bacteria</taxon>
        <taxon>Bacillati</taxon>
        <taxon>Bacillota</taxon>
        <taxon>Bacilli</taxon>
        <taxon>Bacillales</taxon>
        <taxon>Paenibacillaceae</taxon>
        <taxon>Paenibacillus</taxon>
    </lineage>
</organism>
<dbReference type="InterPro" id="IPR018062">
    <property type="entry name" value="HTH_AraC-typ_CS"/>
</dbReference>
<dbReference type="PANTHER" id="PTHR43280">
    <property type="entry name" value="ARAC-FAMILY TRANSCRIPTIONAL REGULATOR"/>
    <property type="match status" value="1"/>
</dbReference>
<dbReference type="Gene3D" id="1.10.10.60">
    <property type="entry name" value="Homeodomain-like"/>
    <property type="match status" value="2"/>
</dbReference>
<keyword evidence="4" id="KW-0472">Membrane</keyword>
<dbReference type="InterPro" id="IPR009057">
    <property type="entry name" value="Homeodomain-like_sf"/>
</dbReference>
<dbReference type="Pfam" id="PF17853">
    <property type="entry name" value="GGDEF_2"/>
    <property type="match status" value="1"/>
</dbReference>
<dbReference type="PROSITE" id="PS01124">
    <property type="entry name" value="HTH_ARAC_FAMILY_2"/>
    <property type="match status" value="1"/>
</dbReference>
<dbReference type="Pfam" id="PF12833">
    <property type="entry name" value="HTH_18"/>
    <property type="match status" value="1"/>
</dbReference>
<comment type="caution">
    <text evidence="6">The sequence shown here is derived from an EMBL/GenBank/DDBJ whole genome shotgun (WGS) entry which is preliminary data.</text>
</comment>
<feature type="transmembrane region" description="Helical" evidence="4">
    <location>
        <begin position="6"/>
        <end position="30"/>
    </location>
</feature>
<keyword evidence="2" id="KW-0238">DNA-binding</keyword>
<evidence type="ECO:0000313" key="7">
    <source>
        <dbReference type="Proteomes" id="UP000773462"/>
    </source>
</evidence>
<accession>A0ABS4NW68</accession>
<evidence type="ECO:0000259" key="5">
    <source>
        <dbReference type="PROSITE" id="PS01124"/>
    </source>
</evidence>
<keyword evidence="3" id="KW-0804">Transcription</keyword>
<dbReference type="Proteomes" id="UP000773462">
    <property type="component" value="Unassembled WGS sequence"/>
</dbReference>
<dbReference type="InterPro" id="IPR018060">
    <property type="entry name" value="HTH_AraC"/>
</dbReference>
<dbReference type="InterPro" id="IPR041522">
    <property type="entry name" value="CdaR_GGDEF"/>
</dbReference>
<keyword evidence="4" id="KW-1133">Transmembrane helix</keyword>
<evidence type="ECO:0000256" key="1">
    <source>
        <dbReference type="ARBA" id="ARBA00023015"/>
    </source>
</evidence>
<dbReference type="EMBL" id="JAGGLV010000016">
    <property type="protein sequence ID" value="MBP2114296.1"/>
    <property type="molecule type" value="Genomic_DNA"/>
</dbReference>
<evidence type="ECO:0000256" key="3">
    <source>
        <dbReference type="ARBA" id="ARBA00023163"/>
    </source>
</evidence>
<name>A0ABS4NW68_9BACL</name>
<protein>
    <submittedName>
        <fullName evidence="6">AraC-like DNA-binding protein</fullName>
    </submittedName>
</protein>
<gene>
    <name evidence="6" type="ORF">J2Z70_004462</name>
</gene>
<keyword evidence="4" id="KW-0812">Transmembrane</keyword>
<evidence type="ECO:0000256" key="4">
    <source>
        <dbReference type="SAM" id="Phobius"/>
    </source>
</evidence>
<dbReference type="PANTHER" id="PTHR43280:SF2">
    <property type="entry name" value="HTH-TYPE TRANSCRIPTIONAL REGULATOR EXSA"/>
    <property type="match status" value="1"/>
</dbReference>
<dbReference type="SUPFAM" id="SSF46689">
    <property type="entry name" value="Homeodomain-like"/>
    <property type="match status" value="1"/>
</dbReference>
<evidence type="ECO:0000313" key="6">
    <source>
        <dbReference type="EMBL" id="MBP2114296.1"/>
    </source>
</evidence>
<keyword evidence="7" id="KW-1185">Reference proteome</keyword>